<keyword evidence="11" id="KW-1185">Reference proteome</keyword>
<dbReference type="OMA" id="TQYFSWT"/>
<evidence type="ECO:0000256" key="4">
    <source>
        <dbReference type="ARBA" id="ARBA00022917"/>
    </source>
</evidence>
<dbReference type="Pfam" id="PF00647">
    <property type="entry name" value="EF1G"/>
    <property type="match status" value="1"/>
</dbReference>
<evidence type="ECO:0000313" key="10">
    <source>
        <dbReference type="Ensembl" id="ENSLOCP00000017878.1"/>
    </source>
</evidence>
<sequence>TLYTYPNYWRSYPALIAAQYSGVQINIVSEPLESDAFLSRFPFGKTQVPVFEGEDGFQINEGTAIAHYVSPESLRGSCLQDSALVQQWVNFANSEIVPSVATWVYPTLGAADYNKQATERAREHLQGVLSVLEEHLKTHTFLVGERVTLADISVVCALLLAYTQVLDPPQREGYGSVTRWFCTCVQQPQFSQVLGEVQLCEKAELASATASEMDFMSFLFLKKYIFRLREWRASKKVPKNDPPKEEAEQDALDPTEEAMAAEPKAKDPFASLPKSTFALDEFKRKYSNDDTMTVALPYLWENFDREGWSLWYSEYRYASELGQVFMSCNLITGMFQRLDRLRKNAFASVALFGEDGDSSISGIWLLRGQDLAFELCDDWKVDYETYTWRKLDSDDEETKMLVKEYLCWEGEFKHVGRSFNQGKIFK</sequence>
<dbReference type="PANTHER" id="PTHR43986:SF1">
    <property type="entry name" value="ELONGATION FACTOR 1-GAMMA"/>
    <property type="match status" value="1"/>
</dbReference>
<dbReference type="CDD" id="cd03044">
    <property type="entry name" value="GST_N_EF1Bgamma"/>
    <property type="match status" value="1"/>
</dbReference>
<dbReference type="FunFam" id="3.30.70.1010:FF:000001">
    <property type="entry name" value="Elongation factor 1-gamma 1"/>
    <property type="match status" value="1"/>
</dbReference>
<keyword evidence="3 5" id="KW-0251">Elongation factor</keyword>
<name>W5NB69_LEPOC</name>
<dbReference type="InParanoid" id="W5NB69"/>
<dbReference type="Proteomes" id="UP000018468">
    <property type="component" value="Linkage group LG2"/>
</dbReference>
<dbReference type="FunFam" id="1.20.1050.10:FF:000006">
    <property type="entry name" value="Elongation factor 1 gamma"/>
    <property type="match status" value="1"/>
</dbReference>
<proteinExistence type="predicted"/>
<dbReference type="GO" id="GO:0005737">
    <property type="term" value="C:cytoplasm"/>
    <property type="evidence" value="ECO:0000318"/>
    <property type="project" value="GO_Central"/>
</dbReference>
<organism evidence="10 11">
    <name type="scientific">Lepisosteus oculatus</name>
    <name type="common">Spotted gar</name>
    <dbReference type="NCBI Taxonomy" id="7918"/>
    <lineage>
        <taxon>Eukaryota</taxon>
        <taxon>Metazoa</taxon>
        <taxon>Chordata</taxon>
        <taxon>Craniata</taxon>
        <taxon>Vertebrata</taxon>
        <taxon>Euteleostomi</taxon>
        <taxon>Actinopterygii</taxon>
        <taxon>Neopterygii</taxon>
        <taxon>Holostei</taxon>
        <taxon>Semionotiformes</taxon>
        <taxon>Lepisosteidae</taxon>
        <taxon>Lepisosteus</taxon>
    </lineage>
</organism>
<reference evidence="10" key="2">
    <citation type="submission" date="2025-08" db="UniProtKB">
        <authorList>
            <consortium name="Ensembl"/>
        </authorList>
    </citation>
    <scope>IDENTIFICATION</scope>
</reference>
<dbReference type="PROSITE" id="PS50405">
    <property type="entry name" value="GST_CTER"/>
    <property type="match status" value="1"/>
</dbReference>
<dbReference type="eggNOG" id="KOG1627">
    <property type="taxonomic scope" value="Eukaryota"/>
</dbReference>
<dbReference type="SUPFAM" id="SSF47616">
    <property type="entry name" value="GST C-terminal domain-like"/>
    <property type="match status" value="1"/>
</dbReference>
<dbReference type="Bgee" id="ENSLOCG00000014527">
    <property type="expression patterns" value="Expressed in ovary and 13 other cell types or tissues"/>
</dbReference>
<dbReference type="EMBL" id="AHAT01023682">
    <property type="status" value="NOT_ANNOTATED_CDS"/>
    <property type="molecule type" value="Genomic_DNA"/>
</dbReference>
<dbReference type="InterPro" id="IPR004046">
    <property type="entry name" value="GST_C"/>
</dbReference>
<evidence type="ECO:0000256" key="3">
    <source>
        <dbReference type="ARBA" id="ARBA00022768"/>
    </source>
</evidence>
<dbReference type="PROSITE" id="PS50404">
    <property type="entry name" value="GST_NTER"/>
    <property type="match status" value="1"/>
</dbReference>
<dbReference type="GeneTree" id="ENSGT00390000007552"/>
<evidence type="ECO:0000256" key="1">
    <source>
        <dbReference type="ARBA" id="ARBA00003468"/>
    </source>
</evidence>
<reference evidence="10" key="3">
    <citation type="submission" date="2025-09" db="UniProtKB">
        <authorList>
            <consortium name="Ensembl"/>
        </authorList>
    </citation>
    <scope>IDENTIFICATION</scope>
</reference>
<dbReference type="SMART" id="SM01183">
    <property type="entry name" value="EF1G"/>
    <property type="match status" value="1"/>
</dbReference>
<dbReference type="Gene3D" id="3.30.70.1010">
    <property type="entry name" value="Translation elongation factor EF1B, gamma chain, conserved domain"/>
    <property type="match status" value="1"/>
</dbReference>
<dbReference type="InterPro" id="IPR036282">
    <property type="entry name" value="Glutathione-S-Trfase_C_sf"/>
</dbReference>
<dbReference type="GO" id="GO:0005634">
    <property type="term" value="C:nucleus"/>
    <property type="evidence" value="ECO:0000318"/>
    <property type="project" value="GO_Central"/>
</dbReference>
<feature type="compositionally biased region" description="Acidic residues" evidence="6">
    <location>
        <begin position="247"/>
        <end position="256"/>
    </location>
</feature>
<evidence type="ECO:0000256" key="5">
    <source>
        <dbReference type="PROSITE-ProRule" id="PRU00519"/>
    </source>
</evidence>
<evidence type="ECO:0000256" key="6">
    <source>
        <dbReference type="SAM" id="MobiDB-lite"/>
    </source>
</evidence>
<comment type="subunit">
    <text evidence="2">EF-1 is composed of four subunits: alpha, beta, delta, and gamma.</text>
</comment>
<feature type="domain" description="EF-1-gamma C-terminal" evidence="7">
    <location>
        <begin position="265"/>
        <end position="426"/>
    </location>
</feature>
<dbReference type="SUPFAM" id="SSF89942">
    <property type="entry name" value="eEF1-gamma domain"/>
    <property type="match status" value="1"/>
</dbReference>
<dbReference type="InterPro" id="IPR050802">
    <property type="entry name" value="EF-GSTs"/>
</dbReference>
<evidence type="ECO:0000313" key="11">
    <source>
        <dbReference type="Proteomes" id="UP000018468"/>
    </source>
</evidence>
<dbReference type="eggNOG" id="KOG0867">
    <property type="taxonomic scope" value="Eukaryota"/>
</dbReference>
<dbReference type="STRING" id="7918.ENSLOCP00000017878"/>
<dbReference type="SUPFAM" id="SSF52833">
    <property type="entry name" value="Thioredoxin-like"/>
    <property type="match status" value="1"/>
</dbReference>
<dbReference type="HOGENOM" id="CLU_011226_3_1_1"/>
<dbReference type="PROSITE" id="PS50040">
    <property type="entry name" value="EF1G_C"/>
    <property type="match status" value="1"/>
</dbReference>
<comment type="function">
    <text evidence="1">Probably plays a role in anchoring the complex to other cellular components.</text>
</comment>
<dbReference type="Gene3D" id="1.20.1050.10">
    <property type="match status" value="1"/>
</dbReference>
<dbReference type="SFLD" id="SFLDS00019">
    <property type="entry name" value="Glutathione_Transferase_(cytos"/>
    <property type="match status" value="1"/>
</dbReference>
<dbReference type="Ensembl" id="ENSLOCT00000017910.1">
    <property type="protein sequence ID" value="ENSLOCP00000017878.1"/>
    <property type="gene ID" value="ENSLOCG00000014527.1"/>
</dbReference>
<dbReference type="CDD" id="cd03181">
    <property type="entry name" value="GST_C_EF1Bgamma_like"/>
    <property type="match status" value="1"/>
</dbReference>
<keyword evidence="4 5" id="KW-0648">Protein biosynthesis</keyword>
<dbReference type="AlphaFoldDB" id="W5NB69"/>
<evidence type="ECO:0000259" key="8">
    <source>
        <dbReference type="PROSITE" id="PS50404"/>
    </source>
</evidence>
<dbReference type="InterPro" id="IPR001662">
    <property type="entry name" value="EF1B_G_C"/>
</dbReference>
<reference evidence="11" key="1">
    <citation type="submission" date="2011-12" db="EMBL/GenBank/DDBJ databases">
        <title>The Draft Genome of Lepisosteus oculatus.</title>
        <authorList>
            <consortium name="The Broad Institute Genome Assembly &amp; Analysis Group"/>
            <consortium name="Computational R&amp;D Group"/>
            <consortium name="and Sequencing Platform"/>
            <person name="Di Palma F."/>
            <person name="Alfoldi J."/>
            <person name="Johnson J."/>
            <person name="Berlin A."/>
            <person name="Gnerre S."/>
            <person name="Jaffe D."/>
            <person name="MacCallum I."/>
            <person name="Young S."/>
            <person name="Walker B.J."/>
            <person name="Lander E.S."/>
            <person name="Lindblad-Toh K."/>
        </authorList>
    </citation>
    <scope>NUCLEOTIDE SEQUENCE [LARGE SCALE GENOMIC DNA]</scope>
</reference>
<dbReference type="Gene3D" id="3.40.30.10">
    <property type="entry name" value="Glutaredoxin"/>
    <property type="match status" value="1"/>
</dbReference>
<dbReference type="FunFam" id="3.40.30.10:FF:000142">
    <property type="entry name" value="Elongation factor 1 gamma"/>
    <property type="match status" value="1"/>
</dbReference>
<dbReference type="PANTHER" id="PTHR43986">
    <property type="entry name" value="ELONGATION FACTOR 1-GAMMA"/>
    <property type="match status" value="1"/>
</dbReference>
<dbReference type="GO" id="GO:0003746">
    <property type="term" value="F:translation elongation factor activity"/>
    <property type="evidence" value="ECO:0007669"/>
    <property type="project" value="UniProtKB-UniRule"/>
</dbReference>
<protein>
    <submittedName>
        <fullName evidence="10">Eukaryotic translation elongation factor 1 gamma</fullName>
    </submittedName>
</protein>
<feature type="domain" description="GST N-terminal" evidence="8">
    <location>
        <begin position="1"/>
        <end position="77"/>
    </location>
</feature>
<dbReference type="InterPro" id="IPR040079">
    <property type="entry name" value="Glutathione_S-Trfase"/>
</dbReference>
<feature type="domain" description="GST C-terminal" evidence="9">
    <location>
        <begin position="78"/>
        <end position="209"/>
    </location>
</feature>
<evidence type="ECO:0000259" key="9">
    <source>
        <dbReference type="PROSITE" id="PS50405"/>
    </source>
</evidence>
<dbReference type="InterPro" id="IPR004045">
    <property type="entry name" value="Glutathione_S-Trfase_N"/>
</dbReference>
<dbReference type="InterPro" id="IPR036433">
    <property type="entry name" value="EF1B_G_C_sf"/>
</dbReference>
<dbReference type="Pfam" id="PF02798">
    <property type="entry name" value="GST_N"/>
    <property type="match status" value="1"/>
</dbReference>
<dbReference type="GO" id="GO:0006414">
    <property type="term" value="P:translational elongation"/>
    <property type="evidence" value="ECO:0000318"/>
    <property type="project" value="GO_Central"/>
</dbReference>
<dbReference type="InterPro" id="IPR036249">
    <property type="entry name" value="Thioredoxin-like_sf"/>
</dbReference>
<accession>W5NB69</accession>
<evidence type="ECO:0000259" key="7">
    <source>
        <dbReference type="PROSITE" id="PS50040"/>
    </source>
</evidence>
<dbReference type="InterPro" id="IPR010987">
    <property type="entry name" value="Glutathione-S-Trfase_C-like"/>
</dbReference>
<dbReference type="FunCoup" id="W5NB69">
    <property type="interactions" value="1987"/>
</dbReference>
<evidence type="ECO:0000256" key="2">
    <source>
        <dbReference type="ARBA" id="ARBA00011237"/>
    </source>
</evidence>
<feature type="region of interest" description="Disordered" evidence="6">
    <location>
        <begin position="236"/>
        <end position="265"/>
    </location>
</feature>
<dbReference type="Pfam" id="PF00043">
    <property type="entry name" value="GST_C"/>
    <property type="match status" value="1"/>
</dbReference>
<feature type="compositionally biased region" description="Basic and acidic residues" evidence="6">
    <location>
        <begin position="236"/>
        <end position="246"/>
    </location>
</feature>